<keyword evidence="4" id="KW-0804">Transcription</keyword>
<evidence type="ECO:0000256" key="3">
    <source>
        <dbReference type="ARBA" id="ARBA00023125"/>
    </source>
</evidence>
<dbReference type="SUPFAM" id="SSF54171">
    <property type="entry name" value="DNA-binding domain"/>
    <property type="match status" value="1"/>
</dbReference>
<name>A0A2I0IEI9_PUNGR</name>
<dbReference type="AlphaFoldDB" id="A0A2I0IEI9"/>
<dbReference type="GO" id="GO:0005634">
    <property type="term" value="C:nucleus"/>
    <property type="evidence" value="ECO:0007669"/>
    <property type="project" value="UniProtKB-SubCell"/>
</dbReference>
<protein>
    <submittedName>
        <fullName evidence="6">Uncharacterized protein</fullName>
    </submittedName>
</protein>
<sequence>MVRMTDNDQLFPLLSSKKRKLQCQFMGAITTSFELPNDFGEIGIDLNKLKMPEAEDDLNYHDEKTRQFSFVERLQGWKIQCKARSTGKFDMYYYNARVRQMFRSIKEVVKFMMFEAYPKLRRTKNDYFKRTVIRHFNTNGGL</sequence>
<dbReference type="GO" id="GO:0003677">
    <property type="term" value="F:DNA binding"/>
    <property type="evidence" value="ECO:0007669"/>
    <property type="project" value="UniProtKB-KW"/>
</dbReference>
<dbReference type="InterPro" id="IPR016177">
    <property type="entry name" value="DNA-bd_dom_sf"/>
</dbReference>
<dbReference type="Proteomes" id="UP000233551">
    <property type="component" value="Unassembled WGS sequence"/>
</dbReference>
<evidence type="ECO:0000313" key="7">
    <source>
        <dbReference type="Proteomes" id="UP000233551"/>
    </source>
</evidence>
<keyword evidence="2" id="KW-0805">Transcription regulation</keyword>
<dbReference type="Gene3D" id="3.30.890.10">
    <property type="entry name" value="Methyl-cpg-binding Protein 2, Chain A"/>
    <property type="match status" value="1"/>
</dbReference>
<reference evidence="6 7" key="1">
    <citation type="submission" date="2017-11" db="EMBL/GenBank/DDBJ databases">
        <title>De-novo sequencing of pomegranate (Punica granatum L.) genome.</title>
        <authorList>
            <person name="Akparov Z."/>
            <person name="Amiraslanov A."/>
            <person name="Hajiyeva S."/>
            <person name="Abbasov M."/>
            <person name="Kaur K."/>
            <person name="Hamwieh A."/>
            <person name="Solovyev V."/>
            <person name="Salamov A."/>
            <person name="Braich B."/>
            <person name="Kosarev P."/>
            <person name="Mahmoud A."/>
            <person name="Hajiyev E."/>
            <person name="Babayeva S."/>
            <person name="Izzatullayeva V."/>
            <person name="Mammadov A."/>
            <person name="Mammadov A."/>
            <person name="Sharifova S."/>
            <person name="Ojaghi J."/>
            <person name="Eynullazada K."/>
            <person name="Bayramov B."/>
            <person name="Abdulazimova A."/>
            <person name="Shahmuradov I."/>
        </authorList>
    </citation>
    <scope>NUCLEOTIDE SEQUENCE [LARGE SCALE GENOMIC DNA]</scope>
    <source>
        <strain evidence="7">cv. AG2017</strain>
        <tissue evidence="6">Leaf</tissue>
    </source>
</reference>
<accession>A0A2I0IEI9</accession>
<keyword evidence="5" id="KW-0539">Nucleus</keyword>
<evidence type="ECO:0000256" key="4">
    <source>
        <dbReference type="ARBA" id="ARBA00023163"/>
    </source>
</evidence>
<evidence type="ECO:0000256" key="2">
    <source>
        <dbReference type="ARBA" id="ARBA00023015"/>
    </source>
</evidence>
<keyword evidence="3" id="KW-0238">DNA-binding</keyword>
<evidence type="ECO:0000256" key="1">
    <source>
        <dbReference type="ARBA" id="ARBA00004123"/>
    </source>
</evidence>
<evidence type="ECO:0000256" key="5">
    <source>
        <dbReference type="ARBA" id="ARBA00023242"/>
    </source>
</evidence>
<organism evidence="6 7">
    <name type="scientific">Punica granatum</name>
    <name type="common">Pomegranate</name>
    <dbReference type="NCBI Taxonomy" id="22663"/>
    <lineage>
        <taxon>Eukaryota</taxon>
        <taxon>Viridiplantae</taxon>
        <taxon>Streptophyta</taxon>
        <taxon>Embryophyta</taxon>
        <taxon>Tracheophyta</taxon>
        <taxon>Spermatophyta</taxon>
        <taxon>Magnoliopsida</taxon>
        <taxon>eudicotyledons</taxon>
        <taxon>Gunneridae</taxon>
        <taxon>Pentapetalae</taxon>
        <taxon>rosids</taxon>
        <taxon>malvids</taxon>
        <taxon>Myrtales</taxon>
        <taxon>Lythraceae</taxon>
        <taxon>Punica</taxon>
    </lineage>
</organism>
<keyword evidence="7" id="KW-1185">Reference proteome</keyword>
<evidence type="ECO:0000313" key="6">
    <source>
        <dbReference type="EMBL" id="PKI42203.1"/>
    </source>
</evidence>
<comment type="subcellular location">
    <subcellularLocation>
        <location evidence="1">Nucleus</location>
    </subcellularLocation>
</comment>
<proteinExistence type="predicted"/>
<gene>
    <name evidence="6" type="ORF">CRG98_037383</name>
</gene>
<dbReference type="EMBL" id="PGOL01003217">
    <property type="protein sequence ID" value="PKI42203.1"/>
    <property type="molecule type" value="Genomic_DNA"/>
</dbReference>
<comment type="caution">
    <text evidence="6">The sequence shown here is derived from an EMBL/GenBank/DDBJ whole genome shotgun (WGS) entry which is preliminary data.</text>
</comment>